<protein>
    <recommendedName>
        <fullName evidence="4">DUF4352 domain-containing protein</fullName>
    </recommendedName>
</protein>
<dbReference type="RefSeq" id="WP_009246006.1">
    <property type="nucleotide sequence ID" value="NZ_KI669414.1"/>
</dbReference>
<dbReference type="EMBL" id="AZJF01000001">
    <property type="protein sequence ID" value="ETD20941.1"/>
    <property type="molecule type" value="Genomic_DNA"/>
</dbReference>
<proteinExistence type="predicted"/>
<comment type="caution">
    <text evidence="2">The sequence shown here is derived from an EMBL/GenBank/DDBJ whole genome shotgun (WGS) entry which is preliminary data.</text>
</comment>
<name>A0A829NSY9_MEDG5</name>
<evidence type="ECO:0000313" key="3">
    <source>
        <dbReference type="Proteomes" id="UP000018690"/>
    </source>
</evidence>
<keyword evidence="1" id="KW-0812">Transmembrane</keyword>
<organism evidence="2 3">
    <name type="scientific">Mediterraneibacter gnavus (strain CC55_001C)</name>
    <dbReference type="NCBI Taxonomy" id="1073375"/>
    <lineage>
        <taxon>Bacteria</taxon>
        <taxon>Bacillati</taxon>
        <taxon>Bacillota</taxon>
        <taxon>Clostridia</taxon>
        <taxon>Lachnospirales</taxon>
        <taxon>Lachnospiraceae</taxon>
        <taxon>Mediterraneibacter</taxon>
    </lineage>
</organism>
<sequence length="185" mass="21694">MKKKWIWTTGILLLVVGIITAGYVRINHQFPRSSEKKIKMGEFVEFQEGIYLKIDRVDLLTDQEREELYNKTEETPICESKIWNVHFILENRTNEDKNYEMTSLNLETQGGSTGISALFLSILKAEDGESLQGHGIIKPGERKEVICPYELLSDYFTKEQWNDIENREKWITFASYPEKVMMQFE</sequence>
<dbReference type="Proteomes" id="UP000018690">
    <property type="component" value="Unassembled WGS sequence"/>
</dbReference>
<evidence type="ECO:0000313" key="2">
    <source>
        <dbReference type="EMBL" id="ETD20941.1"/>
    </source>
</evidence>
<keyword evidence="1" id="KW-1133">Transmembrane helix</keyword>
<evidence type="ECO:0008006" key="4">
    <source>
        <dbReference type="Google" id="ProtNLM"/>
    </source>
</evidence>
<accession>A0A829NSY9</accession>
<keyword evidence="3" id="KW-1185">Reference proteome</keyword>
<keyword evidence="1" id="KW-0472">Membrane</keyword>
<feature type="transmembrane region" description="Helical" evidence="1">
    <location>
        <begin position="6"/>
        <end position="26"/>
    </location>
</feature>
<evidence type="ECO:0000256" key="1">
    <source>
        <dbReference type="SAM" id="Phobius"/>
    </source>
</evidence>
<gene>
    <name evidence="2" type="ORF">HMPREF1201_00946</name>
</gene>
<dbReference type="AlphaFoldDB" id="A0A829NSY9"/>
<reference evidence="2 3" key="1">
    <citation type="submission" date="2013-10" db="EMBL/GenBank/DDBJ databases">
        <title>The Genome Sequence of Ruminococcus gnavus CC55_001C.</title>
        <authorList>
            <consortium name="The Broad Institute Genomics Platform"/>
            <person name="Earl A."/>
            <person name="Allen-Vercoe E."/>
            <person name="Daigneault M."/>
            <person name="Young S.K."/>
            <person name="Zeng Q."/>
            <person name="Gargeya S."/>
            <person name="Fitzgerald M."/>
            <person name="Abouelleil A."/>
            <person name="Alvarado L."/>
            <person name="Chapman S.B."/>
            <person name="Gainer-Dewar J."/>
            <person name="Goldberg J."/>
            <person name="Griggs A."/>
            <person name="Gujja S."/>
            <person name="Hansen M."/>
            <person name="Howarth C."/>
            <person name="Imamovic A."/>
            <person name="Ireland A."/>
            <person name="Larimer J."/>
            <person name="McCowan C."/>
            <person name="Murphy C."/>
            <person name="Pearson M."/>
            <person name="Poon T.W."/>
            <person name="Priest M."/>
            <person name="Roberts A."/>
            <person name="Saif S."/>
            <person name="Shea T."/>
            <person name="Sykes S."/>
            <person name="Wortman J."/>
            <person name="Nusbaum C."/>
            <person name="Birren B."/>
        </authorList>
    </citation>
    <scope>NUCLEOTIDE SEQUENCE [LARGE SCALE GENOMIC DNA]</scope>
    <source>
        <strain evidence="2 3">CC55_001C</strain>
    </source>
</reference>